<dbReference type="Proteomes" id="UP000291424">
    <property type="component" value="Unassembled WGS sequence"/>
</dbReference>
<sequence>MQQNKMNVTLQSPLVIMSKTMPIMEMKVKKYGLVLFGVLFISGCAPQNQNNNLQKQYADLANCEDNYTMPKKMPHSKKEFADFLSKAALNASADQFVIQKRIEILQLVGWDNSVADAITTCSATRKSKLKEIGANVFETMKANTKDTEERRALVEAYSSWEAYVTSQTPLAKQDFDSKVSYYKNM</sequence>
<proteinExistence type="predicted"/>
<organism evidence="1 2">
    <name type="scientific">Enterobacter wuhouensis</name>
    <dbReference type="NCBI Taxonomy" id="2529381"/>
    <lineage>
        <taxon>Bacteria</taxon>
        <taxon>Pseudomonadati</taxon>
        <taxon>Pseudomonadota</taxon>
        <taxon>Gammaproteobacteria</taxon>
        <taxon>Enterobacterales</taxon>
        <taxon>Enterobacteriaceae</taxon>
        <taxon>Enterobacter</taxon>
    </lineage>
</organism>
<comment type="caution">
    <text evidence="1">The sequence shown here is derived from an EMBL/GenBank/DDBJ whole genome shotgun (WGS) entry which is preliminary data.</text>
</comment>
<name>A0A4V2LU01_9ENTR</name>
<dbReference type="EMBL" id="SJOO01000022">
    <property type="protein sequence ID" value="TCB86855.1"/>
    <property type="molecule type" value="Genomic_DNA"/>
</dbReference>
<dbReference type="RefSeq" id="WP_131635957.1">
    <property type="nucleotide sequence ID" value="NZ_SJOO01000022.1"/>
</dbReference>
<dbReference type="OrthoDB" id="6630166at2"/>
<reference evidence="1 2" key="1">
    <citation type="submission" date="2019-02" db="EMBL/GenBank/DDBJ databases">
        <title>The draft genome of Enterobacter spp. strains.</title>
        <authorList>
            <person name="Wang C."/>
            <person name="Feng Y."/>
            <person name="Zong Z."/>
        </authorList>
    </citation>
    <scope>NUCLEOTIDE SEQUENCE [LARGE SCALE GENOMIC DNA]</scope>
    <source>
        <strain evidence="1 2">WCHEW120002</strain>
    </source>
</reference>
<protein>
    <submittedName>
        <fullName evidence="1">Uncharacterized protein</fullName>
    </submittedName>
</protein>
<gene>
    <name evidence="1" type="ORF">E0L20_23270</name>
</gene>
<evidence type="ECO:0000313" key="2">
    <source>
        <dbReference type="Proteomes" id="UP000291424"/>
    </source>
</evidence>
<evidence type="ECO:0000313" key="1">
    <source>
        <dbReference type="EMBL" id="TCB86855.1"/>
    </source>
</evidence>
<dbReference type="AlphaFoldDB" id="A0A4V2LU01"/>
<accession>A0A4V2LU01</accession>